<dbReference type="PANTHER" id="PTHR33988:SF2">
    <property type="entry name" value="ENDORIBONUCLEASE MAZF"/>
    <property type="match status" value="1"/>
</dbReference>
<comment type="caution">
    <text evidence="1">The sequence shown here is derived from an EMBL/GenBank/DDBJ whole genome shotgun (WGS) entry which is preliminary data.</text>
</comment>
<reference evidence="1" key="1">
    <citation type="journal article" date="2014" name="Front. Microbiol.">
        <title>High frequency of phylogenetically diverse reductive dehalogenase-homologous genes in deep subseafloor sedimentary metagenomes.</title>
        <authorList>
            <person name="Kawai M."/>
            <person name="Futagami T."/>
            <person name="Toyoda A."/>
            <person name="Takaki Y."/>
            <person name="Nishi S."/>
            <person name="Hori S."/>
            <person name="Arai W."/>
            <person name="Tsubouchi T."/>
            <person name="Morono Y."/>
            <person name="Uchiyama I."/>
            <person name="Ito T."/>
            <person name="Fujiyama A."/>
            <person name="Inagaki F."/>
            <person name="Takami H."/>
        </authorList>
    </citation>
    <scope>NUCLEOTIDE SEQUENCE</scope>
    <source>
        <strain evidence="1">Expedition CK06-06</strain>
    </source>
</reference>
<dbReference type="PANTHER" id="PTHR33988">
    <property type="entry name" value="ENDORIBONUCLEASE MAZF-RELATED"/>
    <property type="match status" value="1"/>
</dbReference>
<organism evidence="1">
    <name type="scientific">marine sediment metagenome</name>
    <dbReference type="NCBI Taxonomy" id="412755"/>
    <lineage>
        <taxon>unclassified sequences</taxon>
        <taxon>metagenomes</taxon>
        <taxon>ecological metagenomes</taxon>
    </lineage>
</organism>
<evidence type="ECO:0000313" key="1">
    <source>
        <dbReference type="EMBL" id="GAF93032.1"/>
    </source>
</evidence>
<protein>
    <recommendedName>
        <fullName evidence="2">PemK-like protein</fullName>
    </recommendedName>
</protein>
<feature type="non-terminal residue" evidence="1">
    <location>
        <position position="68"/>
    </location>
</feature>
<dbReference type="Pfam" id="PF02452">
    <property type="entry name" value="PemK_toxin"/>
    <property type="match status" value="1"/>
</dbReference>
<evidence type="ECO:0008006" key="2">
    <source>
        <dbReference type="Google" id="ProtNLM"/>
    </source>
</evidence>
<dbReference type="Gene3D" id="2.30.30.110">
    <property type="match status" value="1"/>
</dbReference>
<gene>
    <name evidence="1" type="ORF">S01H1_31779</name>
</gene>
<accession>X0TY26</accession>
<proteinExistence type="predicted"/>
<dbReference type="GO" id="GO:0004521">
    <property type="term" value="F:RNA endonuclease activity"/>
    <property type="evidence" value="ECO:0007669"/>
    <property type="project" value="TreeGrafter"/>
</dbReference>
<sequence>MRGPHPALIIQNDVGNRVSRLTIVAAITSNLKAARLPVCVQISPADSGLPRESVVNLGHVYTVDKSRL</sequence>
<dbReference type="InterPro" id="IPR011067">
    <property type="entry name" value="Plasmid_toxin/cell-grow_inhib"/>
</dbReference>
<dbReference type="GO" id="GO:0006402">
    <property type="term" value="P:mRNA catabolic process"/>
    <property type="evidence" value="ECO:0007669"/>
    <property type="project" value="TreeGrafter"/>
</dbReference>
<dbReference type="EMBL" id="BARS01019630">
    <property type="protein sequence ID" value="GAF93032.1"/>
    <property type="molecule type" value="Genomic_DNA"/>
</dbReference>
<dbReference type="AlphaFoldDB" id="X0TY26"/>
<dbReference type="GO" id="GO:0003677">
    <property type="term" value="F:DNA binding"/>
    <property type="evidence" value="ECO:0007669"/>
    <property type="project" value="InterPro"/>
</dbReference>
<dbReference type="GO" id="GO:0016075">
    <property type="term" value="P:rRNA catabolic process"/>
    <property type="evidence" value="ECO:0007669"/>
    <property type="project" value="TreeGrafter"/>
</dbReference>
<dbReference type="InterPro" id="IPR003477">
    <property type="entry name" value="PemK-like"/>
</dbReference>
<dbReference type="SUPFAM" id="SSF50118">
    <property type="entry name" value="Cell growth inhibitor/plasmid maintenance toxic component"/>
    <property type="match status" value="1"/>
</dbReference>
<name>X0TY26_9ZZZZ</name>